<evidence type="ECO:0000313" key="2">
    <source>
        <dbReference type="EMBL" id="RII85522.1"/>
    </source>
</evidence>
<reference evidence="2 3" key="1">
    <citation type="submission" date="2018-08" db="EMBL/GenBank/DDBJ databases">
        <title>Genome Sequence of Clavibacter michiganensis Subspecies type strains, and the Atypical Peach-Colored Strains Isolated from Tomato.</title>
        <authorList>
            <person name="Osdaghi E."/>
            <person name="Portier P."/>
            <person name="Briand M."/>
            <person name="Jacques M.-A."/>
        </authorList>
    </citation>
    <scope>NUCLEOTIDE SEQUENCE [LARGE SCALE GENOMIC DNA]</scope>
    <source>
        <strain evidence="2 3">CFBP 8216</strain>
    </source>
</reference>
<dbReference type="EMBL" id="QWEE01000778">
    <property type="protein sequence ID" value="RII85522.1"/>
    <property type="molecule type" value="Genomic_DNA"/>
</dbReference>
<comment type="caution">
    <text evidence="2">The sequence shown here is derived from an EMBL/GenBank/DDBJ whole genome shotgun (WGS) entry which is preliminary data.</text>
</comment>
<organism evidence="2 3">
    <name type="scientific">Clavibacter californiensis</name>
    <dbReference type="NCBI Taxonomy" id="1401995"/>
    <lineage>
        <taxon>Bacteria</taxon>
        <taxon>Bacillati</taxon>
        <taxon>Actinomycetota</taxon>
        <taxon>Actinomycetes</taxon>
        <taxon>Micrococcales</taxon>
        <taxon>Microbacteriaceae</taxon>
        <taxon>Clavibacter</taxon>
    </lineage>
</organism>
<evidence type="ECO:0000313" key="3">
    <source>
        <dbReference type="Proteomes" id="UP000265355"/>
    </source>
</evidence>
<evidence type="ECO:0000256" key="1">
    <source>
        <dbReference type="SAM" id="MobiDB-lite"/>
    </source>
</evidence>
<name>A0ABX9N0C3_9MICO</name>
<dbReference type="Proteomes" id="UP000265355">
    <property type="component" value="Unassembled WGS sequence"/>
</dbReference>
<protein>
    <submittedName>
        <fullName evidence="2">SMC family ATPase</fullName>
    </submittedName>
</protein>
<accession>A0ABX9N0C3</accession>
<feature type="non-terminal residue" evidence="2">
    <location>
        <position position="104"/>
    </location>
</feature>
<feature type="compositionally biased region" description="Acidic residues" evidence="1">
    <location>
        <begin position="60"/>
        <end position="71"/>
    </location>
</feature>
<feature type="non-terminal residue" evidence="2">
    <location>
        <position position="1"/>
    </location>
</feature>
<feature type="region of interest" description="Disordered" evidence="1">
    <location>
        <begin position="53"/>
        <end position="79"/>
    </location>
</feature>
<sequence>RAAEAAVVAHDAETERIRTRRDDARAALSGLRERVIRARELLTEDEAAVRAALAQRDADGADTDNDNDNDNDGTAPVPRVAALVTDRAAERALVDRLIALRTAR</sequence>
<proteinExistence type="predicted"/>
<gene>
    <name evidence="2" type="ORF">DZF98_17455</name>
</gene>
<keyword evidence="3" id="KW-1185">Reference proteome</keyword>